<dbReference type="Proteomes" id="UP000181909">
    <property type="component" value="Unassembled WGS sequence"/>
</dbReference>
<keyword evidence="2" id="KW-0378">Hydrolase</keyword>
<dbReference type="Pfam" id="PF00795">
    <property type="entry name" value="CN_hydrolase"/>
    <property type="match status" value="1"/>
</dbReference>
<organism evidence="2 3">
    <name type="scientific">Streptomyces atratus</name>
    <dbReference type="NCBI Taxonomy" id="1893"/>
    <lineage>
        <taxon>Bacteria</taxon>
        <taxon>Bacillati</taxon>
        <taxon>Actinomycetota</taxon>
        <taxon>Actinomycetes</taxon>
        <taxon>Kitasatosporales</taxon>
        <taxon>Streptomycetaceae</taxon>
        <taxon>Streptomyces</taxon>
    </lineage>
</organism>
<dbReference type="InterPro" id="IPR003010">
    <property type="entry name" value="C-N_Hydrolase"/>
</dbReference>
<feature type="domain" description="CN hydrolase" evidence="1">
    <location>
        <begin position="5"/>
        <end position="95"/>
    </location>
</feature>
<dbReference type="STRING" id="1893.SAMN02787144_1005209"/>
<dbReference type="EMBL" id="FPJO01000005">
    <property type="protein sequence ID" value="SFX70081.1"/>
    <property type="molecule type" value="Genomic_DNA"/>
</dbReference>
<dbReference type="InterPro" id="IPR036526">
    <property type="entry name" value="C-N_Hydrolase_sf"/>
</dbReference>
<accession>A0A1K1Z7B5</accession>
<reference evidence="2 3" key="1">
    <citation type="submission" date="2016-11" db="EMBL/GenBank/DDBJ databases">
        <authorList>
            <person name="Jaros S."/>
            <person name="Januszkiewicz K."/>
            <person name="Wedrychowicz H."/>
        </authorList>
    </citation>
    <scope>NUCLEOTIDE SEQUENCE [LARGE SCALE GENOMIC DNA]</scope>
    <source>
        <strain evidence="2 3">OK807</strain>
    </source>
</reference>
<protein>
    <submittedName>
        <fullName evidence="2">Carbon-nitrogen hydrolase</fullName>
    </submittedName>
</protein>
<name>A0A1K1Z7B5_STRAR</name>
<dbReference type="GO" id="GO:0016787">
    <property type="term" value="F:hydrolase activity"/>
    <property type="evidence" value="ECO:0007669"/>
    <property type="project" value="UniProtKB-KW"/>
</dbReference>
<evidence type="ECO:0000313" key="2">
    <source>
        <dbReference type="EMBL" id="SFX70081.1"/>
    </source>
</evidence>
<dbReference type="SUPFAM" id="SSF56317">
    <property type="entry name" value="Carbon-nitrogen hydrolase"/>
    <property type="match status" value="1"/>
</dbReference>
<evidence type="ECO:0000313" key="3">
    <source>
        <dbReference type="Proteomes" id="UP000181909"/>
    </source>
</evidence>
<dbReference type="PROSITE" id="PS50263">
    <property type="entry name" value="CN_HYDROLASE"/>
    <property type="match status" value="1"/>
</dbReference>
<gene>
    <name evidence="2" type="ORF">SAMN02787144_1005209</name>
</gene>
<proteinExistence type="predicted"/>
<sequence length="95" mass="9966">MPVPLAVAVAQPSCVPLDVAANAAAHAEAVRRSGARLVVFPELSLTGHDLAAEAVSPDDPRLRPLVAACREAGRRRWPGRRCAPRTGASTSPPWP</sequence>
<dbReference type="Gene3D" id="3.60.110.10">
    <property type="entry name" value="Carbon-nitrogen hydrolase"/>
    <property type="match status" value="1"/>
</dbReference>
<evidence type="ECO:0000259" key="1">
    <source>
        <dbReference type="PROSITE" id="PS50263"/>
    </source>
</evidence>
<dbReference type="AlphaFoldDB" id="A0A1K1Z7B5"/>
<dbReference type="RefSeq" id="WP_218172416.1">
    <property type="nucleotide sequence ID" value="NZ_CP109381.1"/>
</dbReference>